<name>A0ABX2T958_9PROT</name>
<evidence type="ECO:0000313" key="1">
    <source>
        <dbReference type="EMBL" id="NYZ19792.1"/>
    </source>
</evidence>
<sequence length="217" mass="22059">MPQITQSLVVQYPRPQVWAMLADAEQVVPCMPGASLTKPPEGSSIAGQMRVKLGPITAQFGGQGELVMDDATHTGVLRGQGNDAKSNSRAKGEAAFAVTEADGGAATTIALTVDYTLSGTLAQFSRGAIVQELVQRLTAEFARNLEARLAATAPATTPAPTAAAPEPALEAAAGPAAAIPAPAPAPAPAGELNAGALLWAMVKDWVKGLFAGRRAAP</sequence>
<reference evidence="1 2" key="1">
    <citation type="submission" date="2020-05" db="EMBL/GenBank/DDBJ databases">
        <title>Azospirillum oleiclasticum sp. nov, a nitrogen-fixing and heavy crude oil-emulsifying bacterium isolated from the crude oil of Yumen Oilfield.</title>
        <authorList>
            <person name="Wu D."/>
            <person name="Cai M."/>
            <person name="Zhang X."/>
        </authorList>
    </citation>
    <scope>NUCLEOTIDE SEQUENCE [LARGE SCALE GENOMIC DNA]</scope>
    <source>
        <strain evidence="1 2">ROY-1-1-2</strain>
    </source>
</reference>
<dbReference type="InterPro" id="IPR010419">
    <property type="entry name" value="CO_DH_gsu"/>
</dbReference>
<dbReference type="Gene3D" id="3.30.530.20">
    <property type="match status" value="1"/>
</dbReference>
<dbReference type="Proteomes" id="UP000584642">
    <property type="component" value="Unassembled WGS sequence"/>
</dbReference>
<evidence type="ECO:0000313" key="2">
    <source>
        <dbReference type="Proteomes" id="UP000584642"/>
    </source>
</evidence>
<dbReference type="Pfam" id="PF06240">
    <property type="entry name" value="COXG"/>
    <property type="match status" value="1"/>
</dbReference>
<proteinExistence type="predicted"/>
<gene>
    <name evidence="1" type="ORF">HND93_08715</name>
</gene>
<dbReference type="EMBL" id="JABFDB010000004">
    <property type="protein sequence ID" value="NYZ19792.1"/>
    <property type="molecule type" value="Genomic_DNA"/>
</dbReference>
<comment type="caution">
    <text evidence="1">The sequence shown here is derived from an EMBL/GenBank/DDBJ whole genome shotgun (WGS) entry which is preliminary data.</text>
</comment>
<keyword evidence="2" id="KW-1185">Reference proteome</keyword>
<protein>
    <submittedName>
        <fullName evidence="1">SRPBCC family protein</fullName>
    </submittedName>
</protein>
<dbReference type="RefSeq" id="WP_180281556.1">
    <property type="nucleotide sequence ID" value="NZ_JABFDB010000004.1"/>
</dbReference>
<accession>A0ABX2T958</accession>
<dbReference type="PANTHER" id="PTHR38588">
    <property type="entry name" value="BLL0334 PROTEIN"/>
    <property type="match status" value="1"/>
</dbReference>
<dbReference type="SUPFAM" id="SSF55961">
    <property type="entry name" value="Bet v1-like"/>
    <property type="match status" value="1"/>
</dbReference>
<organism evidence="1 2">
    <name type="scientific">Azospirillum oleiclasticum</name>
    <dbReference type="NCBI Taxonomy" id="2735135"/>
    <lineage>
        <taxon>Bacteria</taxon>
        <taxon>Pseudomonadati</taxon>
        <taxon>Pseudomonadota</taxon>
        <taxon>Alphaproteobacteria</taxon>
        <taxon>Rhodospirillales</taxon>
        <taxon>Azospirillaceae</taxon>
        <taxon>Azospirillum</taxon>
    </lineage>
</organism>
<dbReference type="InterPro" id="IPR023393">
    <property type="entry name" value="START-like_dom_sf"/>
</dbReference>
<dbReference type="PANTHER" id="PTHR38588:SF1">
    <property type="entry name" value="BLL0334 PROTEIN"/>
    <property type="match status" value="1"/>
</dbReference>
<dbReference type="CDD" id="cd07823">
    <property type="entry name" value="SRPBCC_5"/>
    <property type="match status" value="1"/>
</dbReference>